<name>A0A6J4S3T0_9ACTN</name>
<reference evidence="2" key="1">
    <citation type="submission" date="2020-02" db="EMBL/GenBank/DDBJ databases">
        <authorList>
            <person name="Meier V. D."/>
        </authorList>
    </citation>
    <scope>NUCLEOTIDE SEQUENCE</scope>
    <source>
        <strain evidence="2">AVDCRST_MAG85</strain>
    </source>
</reference>
<feature type="non-terminal residue" evidence="2">
    <location>
        <position position="128"/>
    </location>
</feature>
<feature type="compositionally biased region" description="Basic residues" evidence="1">
    <location>
        <begin position="1"/>
        <end position="16"/>
    </location>
</feature>
<proteinExistence type="predicted"/>
<feature type="compositionally biased region" description="Basic residues" evidence="1">
    <location>
        <begin position="93"/>
        <end position="116"/>
    </location>
</feature>
<feature type="compositionally biased region" description="Low complexity" evidence="1">
    <location>
        <begin position="117"/>
        <end position="128"/>
    </location>
</feature>
<accession>A0A6J4S3T0</accession>
<sequence length="128" mass="14410">RRLRRRLGRARARARRPLALDAQRRQQAYRVRGQGLPPRPPAVHDHELQRAAQVRSRPRRQADPPHDRAVGQGGEGRHPDLALQGSARDADHHRPRAGRGRQRAAQRRPARARRAHPGAADRGPGRAV</sequence>
<dbReference type="AlphaFoldDB" id="A0A6J4S3T0"/>
<feature type="region of interest" description="Disordered" evidence="1">
    <location>
        <begin position="1"/>
        <end position="128"/>
    </location>
</feature>
<feature type="non-terminal residue" evidence="2">
    <location>
        <position position="1"/>
    </location>
</feature>
<organism evidence="2">
    <name type="scientific">uncultured Solirubrobacteraceae bacterium</name>
    <dbReference type="NCBI Taxonomy" id="1162706"/>
    <lineage>
        <taxon>Bacteria</taxon>
        <taxon>Bacillati</taxon>
        <taxon>Actinomycetota</taxon>
        <taxon>Thermoleophilia</taxon>
        <taxon>Solirubrobacterales</taxon>
        <taxon>Solirubrobacteraceae</taxon>
        <taxon>environmental samples</taxon>
    </lineage>
</organism>
<feature type="compositionally biased region" description="Low complexity" evidence="1">
    <location>
        <begin position="17"/>
        <end position="30"/>
    </location>
</feature>
<evidence type="ECO:0000256" key="1">
    <source>
        <dbReference type="SAM" id="MobiDB-lite"/>
    </source>
</evidence>
<feature type="compositionally biased region" description="Basic and acidic residues" evidence="1">
    <location>
        <begin position="60"/>
        <end position="80"/>
    </location>
</feature>
<protein>
    <submittedName>
        <fullName evidence="2">Uncharacterized protein</fullName>
    </submittedName>
</protein>
<dbReference type="EMBL" id="CADCVT010000084">
    <property type="protein sequence ID" value="CAA9482834.1"/>
    <property type="molecule type" value="Genomic_DNA"/>
</dbReference>
<evidence type="ECO:0000313" key="2">
    <source>
        <dbReference type="EMBL" id="CAA9482834.1"/>
    </source>
</evidence>
<gene>
    <name evidence="2" type="ORF">AVDCRST_MAG85-779</name>
</gene>